<sequence length="180" mass="20143">MATNSVILLDLEFFSEGGIYSLEALHFALDKVNHMNLVPGVRFGSKVLDGDKLDKTKTAVETFEPFAKLARNGLKDGEPKLIGVIQCSFPVINKDVKKLYDDYKIPLIFSAPMVTLSQFELSTDDYYAKATPTIVTQMKPVFSILKKLHLKDVQIITYTNSFADIFENEANKEGITVTNK</sequence>
<feature type="non-terminal residue" evidence="6">
    <location>
        <position position="180"/>
    </location>
</feature>
<gene>
    <name evidence="6" type="ORF">B4U80_11968</name>
</gene>
<dbReference type="Pfam" id="PF01094">
    <property type="entry name" value="ANF_receptor"/>
    <property type="match status" value="1"/>
</dbReference>
<feature type="domain" description="Receptor ligand binding region" evidence="5">
    <location>
        <begin position="22"/>
        <end position="180"/>
    </location>
</feature>
<comment type="caution">
    <text evidence="6">The sequence shown here is derived from an EMBL/GenBank/DDBJ whole genome shotgun (WGS) entry which is preliminary data.</text>
</comment>
<dbReference type="STRING" id="299467.A0A443S088"/>
<evidence type="ECO:0000259" key="5">
    <source>
        <dbReference type="Pfam" id="PF01094"/>
    </source>
</evidence>
<dbReference type="VEuPathDB" id="VectorBase:LDEU011092"/>
<protein>
    <recommendedName>
        <fullName evidence="5">Receptor ligand binding region domain-containing protein</fullName>
    </recommendedName>
</protein>
<dbReference type="EMBL" id="NCKV01014533">
    <property type="protein sequence ID" value="RWS20948.1"/>
    <property type="molecule type" value="Genomic_DNA"/>
</dbReference>
<comment type="subcellular location">
    <subcellularLocation>
        <location evidence="1">Membrane</location>
    </subcellularLocation>
</comment>
<keyword evidence="2" id="KW-0812">Transmembrane</keyword>
<keyword evidence="3" id="KW-1133">Transmembrane helix</keyword>
<name>A0A443S088_9ACAR</name>
<dbReference type="OrthoDB" id="425344at2759"/>
<dbReference type="Gene3D" id="3.40.50.2300">
    <property type="match status" value="2"/>
</dbReference>
<dbReference type="GO" id="GO:0016020">
    <property type="term" value="C:membrane"/>
    <property type="evidence" value="ECO:0007669"/>
    <property type="project" value="UniProtKB-SubCell"/>
</dbReference>
<proteinExistence type="predicted"/>
<dbReference type="InterPro" id="IPR028082">
    <property type="entry name" value="Peripla_BP_I"/>
</dbReference>
<evidence type="ECO:0000256" key="1">
    <source>
        <dbReference type="ARBA" id="ARBA00004370"/>
    </source>
</evidence>
<evidence type="ECO:0000256" key="3">
    <source>
        <dbReference type="ARBA" id="ARBA00022989"/>
    </source>
</evidence>
<evidence type="ECO:0000256" key="2">
    <source>
        <dbReference type="ARBA" id="ARBA00022692"/>
    </source>
</evidence>
<evidence type="ECO:0000256" key="4">
    <source>
        <dbReference type="ARBA" id="ARBA00023136"/>
    </source>
</evidence>
<evidence type="ECO:0000313" key="7">
    <source>
        <dbReference type="Proteomes" id="UP000288716"/>
    </source>
</evidence>
<dbReference type="InterPro" id="IPR001828">
    <property type="entry name" value="ANF_lig-bd_rcpt"/>
</dbReference>
<dbReference type="AlphaFoldDB" id="A0A443S088"/>
<organism evidence="6 7">
    <name type="scientific">Leptotrombidium deliense</name>
    <dbReference type="NCBI Taxonomy" id="299467"/>
    <lineage>
        <taxon>Eukaryota</taxon>
        <taxon>Metazoa</taxon>
        <taxon>Ecdysozoa</taxon>
        <taxon>Arthropoda</taxon>
        <taxon>Chelicerata</taxon>
        <taxon>Arachnida</taxon>
        <taxon>Acari</taxon>
        <taxon>Acariformes</taxon>
        <taxon>Trombidiformes</taxon>
        <taxon>Prostigmata</taxon>
        <taxon>Anystina</taxon>
        <taxon>Parasitengona</taxon>
        <taxon>Trombiculoidea</taxon>
        <taxon>Trombiculidae</taxon>
        <taxon>Leptotrombidium</taxon>
    </lineage>
</organism>
<reference evidence="6 7" key="1">
    <citation type="journal article" date="2018" name="Gigascience">
        <title>Genomes of trombidid mites reveal novel predicted allergens and laterally-transferred genes associated with secondary metabolism.</title>
        <authorList>
            <person name="Dong X."/>
            <person name="Chaisiri K."/>
            <person name="Xia D."/>
            <person name="Armstrong S.D."/>
            <person name="Fang Y."/>
            <person name="Donnelly M.J."/>
            <person name="Kadowaki T."/>
            <person name="McGarry J.W."/>
            <person name="Darby A.C."/>
            <person name="Makepeace B.L."/>
        </authorList>
    </citation>
    <scope>NUCLEOTIDE SEQUENCE [LARGE SCALE GENOMIC DNA]</scope>
    <source>
        <strain evidence="6">UoL-UT</strain>
    </source>
</reference>
<keyword evidence="4" id="KW-0472">Membrane</keyword>
<dbReference type="Proteomes" id="UP000288716">
    <property type="component" value="Unassembled WGS sequence"/>
</dbReference>
<accession>A0A443S088</accession>
<keyword evidence="7" id="KW-1185">Reference proteome</keyword>
<dbReference type="SUPFAM" id="SSF53822">
    <property type="entry name" value="Periplasmic binding protein-like I"/>
    <property type="match status" value="1"/>
</dbReference>
<evidence type="ECO:0000313" key="6">
    <source>
        <dbReference type="EMBL" id="RWS20948.1"/>
    </source>
</evidence>